<dbReference type="SUPFAM" id="SSF52540">
    <property type="entry name" value="P-loop containing nucleoside triphosphate hydrolases"/>
    <property type="match status" value="1"/>
</dbReference>
<accession>A0ABW3SBF7</accession>
<dbReference type="RefSeq" id="WP_240268633.1">
    <property type="nucleotide sequence ID" value="NZ_JAKSXN010000014.1"/>
</dbReference>
<protein>
    <submittedName>
        <fullName evidence="1">ATP-binding protein</fullName>
    </submittedName>
</protein>
<dbReference type="EMBL" id="JBHTKZ010000014">
    <property type="protein sequence ID" value="MFD1181591.1"/>
    <property type="molecule type" value="Genomic_DNA"/>
</dbReference>
<dbReference type="InterPro" id="IPR027417">
    <property type="entry name" value="P-loop_NTPase"/>
</dbReference>
<reference evidence="2" key="1">
    <citation type="journal article" date="2019" name="Int. J. Syst. Evol. Microbiol.">
        <title>The Global Catalogue of Microorganisms (GCM) 10K type strain sequencing project: providing services to taxonomists for standard genome sequencing and annotation.</title>
        <authorList>
            <consortium name="The Broad Institute Genomics Platform"/>
            <consortium name="The Broad Institute Genome Sequencing Center for Infectious Disease"/>
            <person name="Wu L."/>
            <person name="Ma J."/>
        </authorList>
    </citation>
    <scope>NUCLEOTIDE SEQUENCE [LARGE SCALE GENOMIC DNA]</scope>
    <source>
        <strain evidence="2">CCUG 48216</strain>
    </source>
</reference>
<dbReference type="Proteomes" id="UP001597211">
    <property type="component" value="Unassembled WGS sequence"/>
</dbReference>
<gene>
    <name evidence="1" type="ORF">ACFQ2Z_09490</name>
</gene>
<organism evidence="1 2">
    <name type="scientific">Paenibacillus timonensis</name>
    <dbReference type="NCBI Taxonomy" id="225915"/>
    <lineage>
        <taxon>Bacteria</taxon>
        <taxon>Bacillati</taxon>
        <taxon>Bacillota</taxon>
        <taxon>Bacilli</taxon>
        <taxon>Bacillales</taxon>
        <taxon>Paenibacillaceae</taxon>
        <taxon>Paenibacillus</taxon>
    </lineage>
</organism>
<name>A0ABW3SBF7_9BACL</name>
<evidence type="ECO:0000313" key="2">
    <source>
        <dbReference type="Proteomes" id="UP001597211"/>
    </source>
</evidence>
<proteinExistence type="predicted"/>
<sequence length="188" mass="21675">MNRFVIMTVGLTHSGKTTFARELETAMPQAVVIDQDNHAAFINQNYMKLRPSEGPNTLKFSITNTIVDYAVEHSHLHIILCNSNLHGPSRRNVLRYFLEQGFKRILVCFDLPLSLLEERVEKTQRNKTIFRSASSFREILERQSGLKQDRPGTEEAEYRFVIQDPSDVPAILRQIRDLCLENEQGELT</sequence>
<keyword evidence="2" id="KW-1185">Reference proteome</keyword>
<dbReference type="Gene3D" id="3.40.50.300">
    <property type="entry name" value="P-loop containing nucleotide triphosphate hydrolases"/>
    <property type="match status" value="1"/>
</dbReference>
<dbReference type="GO" id="GO:0005524">
    <property type="term" value="F:ATP binding"/>
    <property type="evidence" value="ECO:0007669"/>
    <property type="project" value="UniProtKB-KW"/>
</dbReference>
<keyword evidence="1" id="KW-0067">ATP-binding</keyword>
<comment type="caution">
    <text evidence="1">The sequence shown here is derived from an EMBL/GenBank/DDBJ whole genome shotgun (WGS) entry which is preliminary data.</text>
</comment>
<keyword evidence="1" id="KW-0547">Nucleotide-binding</keyword>
<evidence type="ECO:0000313" key="1">
    <source>
        <dbReference type="EMBL" id="MFD1181591.1"/>
    </source>
</evidence>
<dbReference type="Pfam" id="PF13671">
    <property type="entry name" value="AAA_33"/>
    <property type="match status" value="1"/>
</dbReference>